<feature type="compositionally biased region" description="Low complexity" evidence="1">
    <location>
        <begin position="25"/>
        <end position="67"/>
    </location>
</feature>
<evidence type="ECO:0000256" key="1">
    <source>
        <dbReference type="SAM" id="MobiDB-lite"/>
    </source>
</evidence>
<proteinExistence type="predicted"/>
<feature type="domain" description="LytR/CpsA/Psr regulator C-terminal" evidence="2">
    <location>
        <begin position="80"/>
        <end position="149"/>
    </location>
</feature>
<gene>
    <name evidence="3" type="ORF">ATK06_1051</name>
</gene>
<dbReference type="Proteomes" id="UP000221653">
    <property type="component" value="Unassembled WGS sequence"/>
</dbReference>
<dbReference type="OrthoDB" id="4427599at2"/>
<sequence>MVLIAVAVLLGLWGIYALTQGDSDSTTTASETSTTSAPTTAAPASSAPAEQPAASPQETQPAAATPAPAAPAPAPATGVVHVLNNSTESGLAADTANALRGRGEAVGIDGNLAGDLLTVPQNTVFFHPGHEQAARELADRVGAVAAPYNPAIGEARDETRHPQDLTLVLVGPIAAVN</sequence>
<evidence type="ECO:0000313" key="3">
    <source>
        <dbReference type="EMBL" id="PFG27969.1"/>
    </source>
</evidence>
<evidence type="ECO:0000313" key="4">
    <source>
        <dbReference type="Proteomes" id="UP000221653"/>
    </source>
</evidence>
<dbReference type="Gene3D" id="3.30.70.2390">
    <property type="match status" value="1"/>
</dbReference>
<dbReference type="Pfam" id="PF13399">
    <property type="entry name" value="LytR_C"/>
    <property type="match status" value="1"/>
</dbReference>
<reference evidence="3 4" key="1">
    <citation type="submission" date="2017-10" db="EMBL/GenBank/DDBJ databases">
        <title>Sequencing the genomes of 1000 actinobacteria strains.</title>
        <authorList>
            <person name="Klenk H.-P."/>
        </authorList>
    </citation>
    <scope>NUCLEOTIDE SEQUENCE [LARGE SCALE GENOMIC DNA]</scope>
    <source>
        <strain evidence="3 4">DSM 20688</strain>
    </source>
</reference>
<dbReference type="STRING" id="1724.GCA_001044175_02296"/>
<accession>A0A2A9DPX6</accession>
<keyword evidence="4" id="KW-1185">Reference proteome</keyword>
<dbReference type="InterPro" id="IPR027381">
    <property type="entry name" value="LytR/CpsA/Psr_C"/>
</dbReference>
<comment type="caution">
    <text evidence="3">The sequence shown here is derived from an EMBL/GenBank/DDBJ whole genome shotgun (WGS) entry which is preliminary data.</text>
</comment>
<evidence type="ECO:0000259" key="2">
    <source>
        <dbReference type="Pfam" id="PF13399"/>
    </source>
</evidence>
<dbReference type="EMBL" id="PDJF01000001">
    <property type="protein sequence ID" value="PFG27969.1"/>
    <property type="molecule type" value="Genomic_DNA"/>
</dbReference>
<name>A0A2A9DPX6_9CORY</name>
<protein>
    <submittedName>
        <fullName evidence="3">LytR cell envelope-related transcriptional attenuator</fullName>
    </submittedName>
</protein>
<feature type="region of interest" description="Disordered" evidence="1">
    <location>
        <begin position="21"/>
        <end position="76"/>
    </location>
</feature>
<organism evidence="3 4">
    <name type="scientific">Corynebacterium renale</name>
    <dbReference type="NCBI Taxonomy" id="1724"/>
    <lineage>
        <taxon>Bacteria</taxon>
        <taxon>Bacillati</taxon>
        <taxon>Actinomycetota</taxon>
        <taxon>Actinomycetes</taxon>
        <taxon>Mycobacteriales</taxon>
        <taxon>Corynebacteriaceae</taxon>
        <taxon>Corynebacterium</taxon>
    </lineage>
</organism>
<dbReference type="AlphaFoldDB" id="A0A2A9DPX6"/>